<dbReference type="InterPro" id="IPR016024">
    <property type="entry name" value="ARM-type_fold"/>
</dbReference>
<keyword evidence="4" id="KW-0498">Mitosis</keyword>
<dbReference type="InterPro" id="IPR039776">
    <property type="entry name" value="Pds5"/>
</dbReference>
<comment type="subcellular location">
    <subcellularLocation>
        <location evidence="1">Nucleus</location>
    </subcellularLocation>
</comment>
<evidence type="ECO:0000256" key="1">
    <source>
        <dbReference type="ARBA" id="ARBA00004123"/>
    </source>
</evidence>
<dbReference type="AlphaFoldDB" id="A0A8J5GJ58"/>
<evidence type="ECO:0000256" key="4">
    <source>
        <dbReference type="ARBA" id="ARBA00022776"/>
    </source>
</evidence>
<proteinExistence type="predicted"/>
<gene>
    <name evidence="9" type="ORF">ZIOFF_037131</name>
</gene>
<dbReference type="PANTHER" id="PTHR12663:SF3">
    <property type="entry name" value="SISTER CHROMATID COHESION PROTEIN PDS5 HOMOLOG C"/>
    <property type="match status" value="1"/>
</dbReference>
<dbReference type="Pfam" id="PF20168">
    <property type="entry name" value="PDS5"/>
    <property type="match status" value="1"/>
</dbReference>
<dbReference type="SUPFAM" id="SSF48371">
    <property type="entry name" value="ARM repeat"/>
    <property type="match status" value="1"/>
</dbReference>
<feature type="region of interest" description="Disordered" evidence="8">
    <location>
        <begin position="433"/>
        <end position="497"/>
    </location>
</feature>
<keyword evidence="7" id="KW-0131">Cell cycle</keyword>
<feature type="region of interest" description="Disordered" evidence="8">
    <location>
        <begin position="360"/>
        <end position="388"/>
    </location>
</feature>
<dbReference type="GO" id="GO:0007064">
    <property type="term" value="P:mitotic sister chromatid cohesion"/>
    <property type="evidence" value="ECO:0007669"/>
    <property type="project" value="InterPro"/>
</dbReference>
<evidence type="ECO:0000256" key="6">
    <source>
        <dbReference type="ARBA" id="ARBA00023242"/>
    </source>
</evidence>
<name>A0A8J5GJ58_ZINOF</name>
<dbReference type="GO" id="GO:0005634">
    <property type="term" value="C:nucleus"/>
    <property type="evidence" value="ECO:0007669"/>
    <property type="project" value="UniProtKB-SubCell"/>
</dbReference>
<feature type="compositionally biased region" description="Polar residues" evidence="8">
    <location>
        <begin position="292"/>
        <end position="308"/>
    </location>
</feature>
<dbReference type="EMBL" id="JACMSC010000010">
    <property type="protein sequence ID" value="KAG6504784.1"/>
    <property type="molecule type" value="Genomic_DNA"/>
</dbReference>
<keyword evidence="10" id="KW-1185">Reference proteome</keyword>
<feature type="compositionally biased region" description="Basic and acidic residues" evidence="8">
    <location>
        <begin position="469"/>
        <end position="478"/>
    </location>
</feature>
<keyword evidence="6" id="KW-0539">Nucleus</keyword>
<evidence type="ECO:0000256" key="8">
    <source>
        <dbReference type="SAM" id="MobiDB-lite"/>
    </source>
</evidence>
<evidence type="ECO:0000256" key="2">
    <source>
        <dbReference type="ARBA" id="ARBA00022618"/>
    </source>
</evidence>
<evidence type="ECO:0000313" key="10">
    <source>
        <dbReference type="Proteomes" id="UP000734854"/>
    </source>
</evidence>
<dbReference type="GO" id="GO:0051301">
    <property type="term" value="P:cell division"/>
    <property type="evidence" value="ECO:0007669"/>
    <property type="project" value="UniProtKB-KW"/>
</dbReference>
<evidence type="ECO:0000313" key="9">
    <source>
        <dbReference type="EMBL" id="KAG6504784.1"/>
    </source>
</evidence>
<comment type="caution">
    <text evidence="9">The sequence shown here is derived from an EMBL/GenBank/DDBJ whole genome shotgun (WGS) entry which is preliminary data.</text>
</comment>
<feature type="compositionally biased region" description="Low complexity" evidence="8">
    <location>
        <begin position="360"/>
        <end position="369"/>
    </location>
</feature>
<dbReference type="GO" id="GO:0035825">
    <property type="term" value="P:homologous recombination"/>
    <property type="evidence" value="ECO:0007669"/>
    <property type="project" value="UniProtKB-ARBA"/>
</dbReference>
<organism evidence="9 10">
    <name type="scientific">Zingiber officinale</name>
    <name type="common">Ginger</name>
    <name type="synonym">Amomum zingiber</name>
    <dbReference type="NCBI Taxonomy" id="94328"/>
    <lineage>
        <taxon>Eukaryota</taxon>
        <taxon>Viridiplantae</taxon>
        <taxon>Streptophyta</taxon>
        <taxon>Embryophyta</taxon>
        <taxon>Tracheophyta</taxon>
        <taxon>Spermatophyta</taxon>
        <taxon>Magnoliopsida</taxon>
        <taxon>Liliopsida</taxon>
        <taxon>Zingiberales</taxon>
        <taxon>Zingiberaceae</taxon>
        <taxon>Zingiber</taxon>
    </lineage>
</organism>
<keyword evidence="3" id="KW-0227">DNA damage</keyword>
<sequence>MATKENELEDQLREVGSRLLSPPSAVDELLSILDKTESLLAKVEQSPAQSMSNVLNPLIRSFVAKELLRHSDVDVKVAVAACFSEITRITAPEAPYDDDLMKEIFQLIVQAFENLDDLSSRSFPKRVSMLETVAKVRSCVLMLDLECDALILEMFSHFLKTIRPNHSEVVLSSMEMIMTVVIEESEDISSELISCLLNTVKNYDKDILPAVRKLGEKVIRNCAGKLKPYFLELSQSVGSFSNDYGKLVDSICQESYGGIKQNDRNTSGEITESAKVEVTVLCPEEGTAPEKSLNSVKSNNISESTLRSSYPEHKPESSILADQSKTAGAADKDVSVKMGPKDVKQDAVLDLESRKTNADVAADTDSSAAQMKIPNATQRKRGRFGSNLSASKQSVSALQERVAKVVDKSFFLKDTELKELDNEDCANIKQATVAKDLVEKSQRRRGRKGSTSKTNDEVTLQKLRKSKIKQHDNLKAQDDTTTEPVVKVLSSTNNLDY</sequence>
<dbReference type="GO" id="GO:0000785">
    <property type="term" value="C:chromatin"/>
    <property type="evidence" value="ECO:0007669"/>
    <property type="project" value="TreeGrafter"/>
</dbReference>
<protein>
    <submittedName>
        <fullName evidence="9">Uncharacterized protein</fullName>
    </submittedName>
</protein>
<accession>A0A8J5GJ58</accession>
<dbReference type="PANTHER" id="PTHR12663">
    <property type="entry name" value="ANDROGEN INDUCED INHIBITOR OF PROLIFERATION AS3 / PDS5-RELATED"/>
    <property type="match status" value="1"/>
</dbReference>
<evidence type="ECO:0000256" key="7">
    <source>
        <dbReference type="ARBA" id="ARBA00023306"/>
    </source>
</evidence>
<keyword evidence="2" id="KW-0132">Cell division</keyword>
<evidence type="ECO:0000256" key="5">
    <source>
        <dbReference type="ARBA" id="ARBA00023204"/>
    </source>
</evidence>
<dbReference type="Proteomes" id="UP000734854">
    <property type="component" value="Unassembled WGS sequence"/>
</dbReference>
<feature type="region of interest" description="Disordered" evidence="8">
    <location>
        <begin position="287"/>
        <end position="333"/>
    </location>
</feature>
<reference evidence="9 10" key="1">
    <citation type="submission" date="2020-08" db="EMBL/GenBank/DDBJ databases">
        <title>Plant Genome Project.</title>
        <authorList>
            <person name="Zhang R.-G."/>
        </authorList>
    </citation>
    <scope>NUCLEOTIDE SEQUENCE [LARGE SCALE GENOMIC DNA]</scope>
    <source>
        <tissue evidence="9">Rhizome</tissue>
    </source>
</reference>
<evidence type="ECO:0000256" key="3">
    <source>
        <dbReference type="ARBA" id="ARBA00022763"/>
    </source>
</evidence>
<dbReference type="GO" id="GO:0006281">
    <property type="term" value="P:DNA repair"/>
    <property type="evidence" value="ECO:0007669"/>
    <property type="project" value="UniProtKB-KW"/>
</dbReference>
<keyword evidence="5" id="KW-0234">DNA repair</keyword>